<reference evidence="1 2" key="1">
    <citation type="submission" date="2019-11" db="EMBL/GenBank/DDBJ databases">
        <title>The genome sequence of Methylocystis heyeri.</title>
        <authorList>
            <person name="Oshkin I.Y."/>
            <person name="Miroshnikov K."/>
            <person name="Dedysh S.N."/>
        </authorList>
    </citation>
    <scope>NUCLEOTIDE SEQUENCE [LARGE SCALE GENOMIC DNA]</scope>
    <source>
        <strain evidence="1 2">H2</strain>
    </source>
</reference>
<evidence type="ECO:0000313" key="1">
    <source>
        <dbReference type="EMBL" id="QGM45826.1"/>
    </source>
</evidence>
<dbReference type="OrthoDB" id="8478294at2"/>
<dbReference type="KEGG" id="mhey:H2LOC_008995"/>
<dbReference type="Proteomes" id="UP000309061">
    <property type="component" value="Chromosome"/>
</dbReference>
<proteinExistence type="predicted"/>
<organism evidence="1 2">
    <name type="scientific">Methylocystis heyeri</name>
    <dbReference type="NCBI Taxonomy" id="391905"/>
    <lineage>
        <taxon>Bacteria</taxon>
        <taxon>Pseudomonadati</taxon>
        <taxon>Pseudomonadota</taxon>
        <taxon>Alphaproteobacteria</taxon>
        <taxon>Hyphomicrobiales</taxon>
        <taxon>Methylocystaceae</taxon>
        <taxon>Methylocystis</taxon>
    </lineage>
</organism>
<accession>A0A6B8KC83</accession>
<name>A0A6B8KC83_9HYPH</name>
<dbReference type="EMBL" id="CP046052">
    <property type="protein sequence ID" value="QGM45826.1"/>
    <property type="molecule type" value="Genomic_DNA"/>
</dbReference>
<protein>
    <submittedName>
        <fullName evidence="1">Uncharacterized protein</fullName>
    </submittedName>
</protein>
<sequence length="261" mass="29466">MSTSDPDAMVIQASGFGEALTARLSIQRAKQIMLDLEAISPWQRPFKVSGRTEETNRMPIAADLSDFDEVVMRALQSYTAPRYYNENDPDNWELTPDSYSPLGFAETFSDIHSGKGYWDSICLHLYFASVKNLVASNDSVYVLKVPFYQEDQVNREWSDPAVVRRLLDYFIDSCNSEKCVVYGRQQNRRISLEKNIYAIGWLNYTRDPKVAEVFRKTGKAAPYRAGVLLKLGDDASVLSDSKIDAELLEISEMLSAAGVSR</sequence>
<evidence type="ECO:0000313" key="2">
    <source>
        <dbReference type="Proteomes" id="UP000309061"/>
    </source>
</evidence>
<dbReference type="RefSeq" id="WP_136496097.1">
    <property type="nucleotide sequence ID" value="NZ_CP046052.1"/>
</dbReference>
<keyword evidence="2" id="KW-1185">Reference proteome</keyword>
<gene>
    <name evidence="1" type="ORF">H2LOC_008995</name>
</gene>
<dbReference type="AlphaFoldDB" id="A0A6B8KC83"/>